<dbReference type="EC" id="2.5.1.17" evidence="3 8"/>
<keyword evidence="8" id="KW-0547">Nucleotide-binding</keyword>
<dbReference type="PIRSF" id="PIRSF015617">
    <property type="entry name" value="Adensltrnsf_CobA"/>
    <property type="match status" value="1"/>
</dbReference>
<evidence type="ECO:0000256" key="2">
    <source>
        <dbReference type="ARBA" id="ARBA00007487"/>
    </source>
</evidence>
<feature type="region of interest" description="Disordered" evidence="9">
    <location>
        <begin position="1"/>
        <end position="22"/>
    </location>
</feature>
<keyword evidence="4 8" id="KW-0627">Porphyrin biosynthesis</keyword>
<gene>
    <name evidence="11" type="ORF">FHS55_002364</name>
</gene>
<organism evidence="11 12">
    <name type="scientific">Ancylobacter tetraedralis</name>
    <dbReference type="NCBI Taxonomy" id="217068"/>
    <lineage>
        <taxon>Bacteria</taxon>
        <taxon>Pseudomonadati</taxon>
        <taxon>Pseudomonadota</taxon>
        <taxon>Alphaproteobacteria</taxon>
        <taxon>Hyphomicrobiales</taxon>
        <taxon>Xanthobacteraceae</taxon>
        <taxon>Ancylobacter</taxon>
    </lineage>
</organism>
<dbReference type="Gene3D" id="3.40.50.300">
    <property type="entry name" value="P-loop containing nucleotide triphosphate hydrolases"/>
    <property type="match status" value="1"/>
</dbReference>
<evidence type="ECO:0000256" key="8">
    <source>
        <dbReference type="PIRNR" id="PIRNR015617"/>
    </source>
</evidence>
<dbReference type="CDD" id="cd00561">
    <property type="entry name" value="CobA_ACA"/>
    <property type="match status" value="1"/>
</dbReference>
<dbReference type="PANTHER" id="PTHR46638">
    <property type="entry name" value="CORRINOID ADENOSYLTRANSFERASE"/>
    <property type="match status" value="1"/>
</dbReference>
<keyword evidence="12" id="KW-1185">Reference proteome</keyword>
<evidence type="ECO:0000256" key="9">
    <source>
        <dbReference type="SAM" id="MobiDB-lite"/>
    </source>
</evidence>
<dbReference type="RefSeq" id="WP_183189931.1">
    <property type="nucleotide sequence ID" value="NZ_JACICD010000004.1"/>
</dbReference>
<dbReference type="InterPro" id="IPR025826">
    <property type="entry name" value="Co_AT_N_dom"/>
</dbReference>
<keyword evidence="8" id="KW-0067">ATP-binding</keyword>
<comment type="function">
    <text evidence="5 8">Required for both de novo synthesis of the corrin ring for the assimilation of exogenous corrinoids. Participates in the adenosylation of a variety of incomplete and complete corrinoids.</text>
</comment>
<name>A0A839ZAK6_9HYPH</name>
<dbReference type="NCBIfam" id="TIGR00708">
    <property type="entry name" value="cobA"/>
    <property type="match status" value="1"/>
</dbReference>
<dbReference type="GO" id="GO:0008817">
    <property type="term" value="F:corrinoid adenosyltransferase activity"/>
    <property type="evidence" value="ECO:0007669"/>
    <property type="project" value="UniProtKB-UniRule"/>
</dbReference>
<comment type="subcellular location">
    <subcellularLocation>
        <location evidence="8">Cytoplasm</location>
    </subcellularLocation>
</comment>
<dbReference type="SUPFAM" id="SSF52540">
    <property type="entry name" value="P-loop containing nucleoside triphosphate hydrolases"/>
    <property type="match status" value="1"/>
</dbReference>
<dbReference type="InterPro" id="IPR027417">
    <property type="entry name" value="P-loop_NTPase"/>
</dbReference>
<comment type="similarity">
    <text evidence="2 8">Belongs to the Cob(I)alamin adenosyltransferase family.</text>
</comment>
<comment type="catalytic activity">
    <reaction evidence="7 8">
        <text>2 cob(II)alamin + reduced [electron-transfer flavoprotein] + 2 ATP = 2 adenosylcob(III)alamin + 2 triphosphate + oxidized [electron-transfer flavoprotein] + 3 H(+)</text>
        <dbReference type="Rhea" id="RHEA:28671"/>
        <dbReference type="Rhea" id="RHEA-COMP:10685"/>
        <dbReference type="Rhea" id="RHEA-COMP:10686"/>
        <dbReference type="ChEBI" id="CHEBI:15378"/>
        <dbReference type="ChEBI" id="CHEBI:16304"/>
        <dbReference type="ChEBI" id="CHEBI:18036"/>
        <dbReference type="ChEBI" id="CHEBI:18408"/>
        <dbReference type="ChEBI" id="CHEBI:30616"/>
        <dbReference type="ChEBI" id="CHEBI:57692"/>
        <dbReference type="ChEBI" id="CHEBI:58307"/>
        <dbReference type="EC" id="2.5.1.17"/>
    </reaction>
</comment>
<dbReference type="PANTHER" id="PTHR46638:SF1">
    <property type="entry name" value="CORRINOID ADENOSYLTRANSFERASE"/>
    <property type="match status" value="1"/>
</dbReference>
<feature type="domain" description="Cob(I)alamin adenosyltransferase N-terminal" evidence="10">
    <location>
        <begin position="6"/>
        <end position="28"/>
    </location>
</feature>
<comment type="catalytic activity">
    <reaction evidence="6 8">
        <text>2 cob(II)yrinate a,c diamide + reduced [electron-transfer flavoprotein] + 2 ATP = 2 adenosylcob(III)yrinate a,c-diamide + 2 triphosphate + oxidized [electron-transfer flavoprotein] + 3 H(+)</text>
        <dbReference type="Rhea" id="RHEA:11528"/>
        <dbReference type="Rhea" id="RHEA-COMP:10685"/>
        <dbReference type="Rhea" id="RHEA-COMP:10686"/>
        <dbReference type="ChEBI" id="CHEBI:15378"/>
        <dbReference type="ChEBI" id="CHEBI:18036"/>
        <dbReference type="ChEBI" id="CHEBI:30616"/>
        <dbReference type="ChEBI" id="CHEBI:57692"/>
        <dbReference type="ChEBI" id="CHEBI:58307"/>
        <dbReference type="ChEBI" id="CHEBI:58503"/>
        <dbReference type="ChEBI" id="CHEBI:58537"/>
        <dbReference type="EC" id="2.5.1.17"/>
    </reaction>
</comment>
<comment type="caution">
    <text evidence="11">The sequence shown here is derived from an EMBL/GenBank/DDBJ whole genome shotgun (WGS) entry which is preliminary data.</text>
</comment>
<evidence type="ECO:0000256" key="3">
    <source>
        <dbReference type="ARBA" id="ARBA00012454"/>
    </source>
</evidence>
<evidence type="ECO:0000259" key="10">
    <source>
        <dbReference type="Pfam" id="PF12557"/>
    </source>
</evidence>
<dbReference type="Proteomes" id="UP000533469">
    <property type="component" value="Unassembled WGS sequence"/>
</dbReference>
<dbReference type="InterPro" id="IPR003724">
    <property type="entry name" value="CblAdoTrfase_CobA"/>
</dbReference>
<evidence type="ECO:0000256" key="5">
    <source>
        <dbReference type="ARBA" id="ARBA00024929"/>
    </source>
</evidence>
<dbReference type="GO" id="GO:0005524">
    <property type="term" value="F:ATP binding"/>
    <property type="evidence" value="ECO:0007669"/>
    <property type="project" value="UniProtKB-UniRule"/>
</dbReference>
<sequence length="205" mass="22188">MTTDISEEDAARHRAKMEKRKAVQDAEVAGKTVEKGLLIVHTGTGKGKSTAAFGLALRVLGHGGRVGVVQFIKGAWQSGERDALASFGERVVWHAMGEGFTWETQDLARDIAAARRAWEKAQELMADPTIGLVILDELNIALRYDYLPLEEVIAALAARRAGLHVVVTGRNAKPALVEAADLVTEMSLVKHHFKAGVKAQPGIEF</sequence>
<keyword evidence="8" id="KW-0169">Cobalamin biosynthesis</keyword>
<dbReference type="GO" id="GO:0005737">
    <property type="term" value="C:cytoplasm"/>
    <property type="evidence" value="ECO:0007669"/>
    <property type="project" value="UniProtKB-SubCell"/>
</dbReference>
<evidence type="ECO:0000256" key="1">
    <source>
        <dbReference type="ARBA" id="ARBA00005121"/>
    </source>
</evidence>
<evidence type="ECO:0000256" key="7">
    <source>
        <dbReference type="ARBA" id="ARBA00048692"/>
    </source>
</evidence>
<dbReference type="Pfam" id="PF02572">
    <property type="entry name" value="CobA_CobO_BtuR"/>
    <property type="match status" value="1"/>
</dbReference>
<evidence type="ECO:0000256" key="4">
    <source>
        <dbReference type="ARBA" id="ARBA00023244"/>
    </source>
</evidence>
<dbReference type="AlphaFoldDB" id="A0A839ZAK6"/>
<dbReference type="EMBL" id="JACICD010000004">
    <property type="protein sequence ID" value="MBB3771755.1"/>
    <property type="molecule type" value="Genomic_DNA"/>
</dbReference>
<evidence type="ECO:0000313" key="11">
    <source>
        <dbReference type="EMBL" id="MBB3771755.1"/>
    </source>
</evidence>
<evidence type="ECO:0000313" key="12">
    <source>
        <dbReference type="Proteomes" id="UP000533469"/>
    </source>
</evidence>
<dbReference type="GO" id="GO:0006779">
    <property type="term" value="P:porphyrin-containing compound biosynthetic process"/>
    <property type="evidence" value="ECO:0007669"/>
    <property type="project" value="UniProtKB-UniRule"/>
</dbReference>
<protein>
    <recommendedName>
        <fullName evidence="3 8">Corrinoid adenosyltransferase</fullName>
        <ecNumber evidence="3 8">2.5.1.17</ecNumber>
    </recommendedName>
    <alternativeName>
        <fullName evidence="8">Cob(II)alamin adenosyltransferase</fullName>
    </alternativeName>
    <alternativeName>
        <fullName evidence="8">Cob(II)yrinic acid a,c-diamide adenosyltransferase</fullName>
    </alternativeName>
</protein>
<dbReference type="NCBIfam" id="NF004637">
    <property type="entry name" value="PRK05986.1"/>
    <property type="match status" value="1"/>
</dbReference>
<evidence type="ECO:0000256" key="6">
    <source>
        <dbReference type="ARBA" id="ARBA00048555"/>
    </source>
</evidence>
<keyword evidence="8" id="KW-0963">Cytoplasm</keyword>
<dbReference type="GO" id="GO:0009236">
    <property type="term" value="P:cobalamin biosynthetic process"/>
    <property type="evidence" value="ECO:0007669"/>
    <property type="project" value="UniProtKB-UniRule"/>
</dbReference>
<comment type="pathway">
    <text evidence="1 8">Cofactor biosynthesis; adenosylcobalamin biosynthesis; adenosylcobalamin from cob(II)yrinate a,c-diamide: step 2/7.</text>
</comment>
<accession>A0A839ZAK6</accession>
<dbReference type="Pfam" id="PF12557">
    <property type="entry name" value="Co_AT_N"/>
    <property type="match status" value="1"/>
</dbReference>
<dbReference type="UniPathway" id="UPA00148">
    <property type="reaction ID" value="UER00233"/>
</dbReference>
<proteinExistence type="inferred from homology"/>
<reference evidence="11 12" key="1">
    <citation type="submission" date="2020-08" db="EMBL/GenBank/DDBJ databases">
        <title>Genomic Encyclopedia of Type Strains, Phase IV (KMG-IV): sequencing the most valuable type-strain genomes for metagenomic binning, comparative biology and taxonomic classification.</title>
        <authorList>
            <person name="Goeker M."/>
        </authorList>
    </citation>
    <scope>NUCLEOTIDE SEQUENCE [LARGE SCALE GENOMIC DNA]</scope>
    <source>
        <strain evidence="11 12">DSM 5895</strain>
    </source>
</reference>
<keyword evidence="8 11" id="KW-0808">Transferase</keyword>